<dbReference type="AlphaFoldDB" id="A0A317DSI0"/>
<feature type="transmembrane region" description="Helical" evidence="6">
    <location>
        <begin position="328"/>
        <end position="352"/>
    </location>
</feature>
<evidence type="ECO:0000256" key="5">
    <source>
        <dbReference type="ARBA" id="ARBA00023136"/>
    </source>
</evidence>
<dbReference type="PANTHER" id="PTHR33406">
    <property type="entry name" value="MEMBRANE PROTEIN MJ1562-RELATED"/>
    <property type="match status" value="1"/>
</dbReference>
<dbReference type="InterPro" id="IPR004869">
    <property type="entry name" value="MMPL_dom"/>
</dbReference>
<accession>A0A317DSI0</accession>
<feature type="transmembrane region" description="Helical" evidence="6">
    <location>
        <begin position="381"/>
        <end position="401"/>
    </location>
</feature>
<keyword evidence="4 6" id="KW-1133">Transmembrane helix</keyword>
<dbReference type="Gene3D" id="1.20.1640.10">
    <property type="entry name" value="Multidrug efflux transporter AcrB transmembrane domain"/>
    <property type="match status" value="1"/>
</dbReference>
<feature type="transmembrane region" description="Helical" evidence="6">
    <location>
        <begin position="228"/>
        <end position="249"/>
    </location>
</feature>
<name>A0A317DSI0_9PROT</name>
<feature type="transmembrane region" description="Helical" evidence="6">
    <location>
        <begin position="199"/>
        <end position="221"/>
    </location>
</feature>
<evidence type="ECO:0000256" key="4">
    <source>
        <dbReference type="ARBA" id="ARBA00022989"/>
    </source>
</evidence>
<sequence length="607" mass="65758">MIAGSMVLVTAFLGYMSFSQLSLKVVLEAMLPVHHPNVELMAKFGAQFGGANTTLIMVENTEGTVYNEKFMTAYKRVADEIFFHPSVQRHLVQALTLRKTKAIVGSAGRIDINAIAWPDLPRTETEWANFQAAVKAQYRGLLVSNDEKAGMIIADFKDETDYATLVTFIEGLGAQEAANGIKVHMVGRPILLGTIYNDLGATLLLVAISLVFSGLILYVYFRSWMGVLIPMLTAGVGTLWGTGAMALVGYNLDPLLIILPVFVFAIVLSHCVQFMSRVFERLQPGVAMGDAVVGGLAQVFVPSLTAIVAAAGGFFVLVMIGVPSLQALGIICGAWLLAIAPALIFTASLLCLMPRPKRFRARTTWVETVWKYARFDRYPRVVIAVTVACLAVGVFGARFVVIGDAVGSPILWPDARYNQDNALINERFAGVGTDTMMVYVEGPDETMIQPATYAAIEELSRYIWQHEPKARHALSMVPMVQAVNQVLYEGDPSYAIVPETVDEVAFNVYLFSSKGEPGDFKAYTDETWKIGNIIVSLDDKTGSTVKSVTSLARDFIASMPALPNGAKLLVAGGQVGIAEAVNTEIETTKDAVLIAIVLFIAGCIFLA</sequence>
<dbReference type="InterPro" id="IPR050545">
    <property type="entry name" value="Mycobact_MmpL"/>
</dbReference>
<evidence type="ECO:0000256" key="2">
    <source>
        <dbReference type="ARBA" id="ARBA00022475"/>
    </source>
</evidence>
<feature type="domain" description="Membrane transport protein MMPL" evidence="7">
    <location>
        <begin position="30"/>
        <end position="367"/>
    </location>
</feature>
<comment type="caution">
    <text evidence="8">The sequence shown here is derived from an EMBL/GenBank/DDBJ whole genome shotgun (WGS) entry which is preliminary data.</text>
</comment>
<evidence type="ECO:0000256" key="6">
    <source>
        <dbReference type="SAM" id="Phobius"/>
    </source>
</evidence>
<dbReference type="SUPFAM" id="SSF82866">
    <property type="entry name" value="Multidrug efflux transporter AcrB transmembrane domain"/>
    <property type="match status" value="1"/>
</dbReference>
<keyword evidence="2" id="KW-1003">Cell membrane</keyword>
<dbReference type="Proteomes" id="UP000246077">
    <property type="component" value="Unassembled WGS sequence"/>
</dbReference>
<feature type="non-terminal residue" evidence="8">
    <location>
        <position position="607"/>
    </location>
</feature>
<dbReference type="Pfam" id="PF03176">
    <property type="entry name" value="MMPL"/>
    <property type="match status" value="1"/>
</dbReference>
<evidence type="ECO:0000313" key="8">
    <source>
        <dbReference type="EMBL" id="PWR17628.1"/>
    </source>
</evidence>
<evidence type="ECO:0000313" key="9">
    <source>
        <dbReference type="Proteomes" id="UP000246077"/>
    </source>
</evidence>
<reference evidence="9" key="1">
    <citation type="submission" date="2018-05" db="EMBL/GenBank/DDBJ databases">
        <title>Zavarzinia sp. HR-AS.</title>
        <authorList>
            <person name="Lee Y."/>
            <person name="Jeon C.O."/>
        </authorList>
    </citation>
    <scope>NUCLEOTIDE SEQUENCE [LARGE SCALE GENOMIC DNA]</scope>
    <source>
        <strain evidence="9">DSM 1231</strain>
    </source>
</reference>
<keyword evidence="5 6" id="KW-0472">Membrane</keyword>
<comment type="subcellular location">
    <subcellularLocation>
        <location evidence="1">Cell membrane</location>
        <topology evidence="1">Multi-pass membrane protein</topology>
    </subcellularLocation>
</comment>
<evidence type="ECO:0000256" key="1">
    <source>
        <dbReference type="ARBA" id="ARBA00004651"/>
    </source>
</evidence>
<evidence type="ECO:0000256" key="3">
    <source>
        <dbReference type="ARBA" id="ARBA00022692"/>
    </source>
</evidence>
<proteinExistence type="predicted"/>
<dbReference type="EMBL" id="QGLF01000009">
    <property type="protein sequence ID" value="PWR17628.1"/>
    <property type="molecule type" value="Genomic_DNA"/>
</dbReference>
<feature type="transmembrane region" description="Helical" evidence="6">
    <location>
        <begin position="296"/>
        <end position="322"/>
    </location>
</feature>
<evidence type="ECO:0000259" key="7">
    <source>
        <dbReference type="Pfam" id="PF03176"/>
    </source>
</evidence>
<gene>
    <name evidence="8" type="ORF">DKG75_22390</name>
</gene>
<keyword evidence="9" id="KW-1185">Reference proteome</keyword>
<dbReference type="GO" id="GO:0005886">
    <property type="term" value="C:plasma membrane"/>
    <property type="evidence" value="ECO:0007669"/>
    <property type="project" value="UniProtKB-SubCell"/>
</dbReference>
<protein>
    <submittedName>
        <fullName evidence="8">Multidrug transporter</fullName>
    </submittedName>
</protein>
<keyword evidence="3 6" id="KW-0812">Transmembrane</keyword>
<organism evidence="8 9">
    <name type="scientific">Zavarzinia compransoris</name>
    <dbReference type="NCBI Taxonomy" id="1264899"/>
    <lineage>
        <taxon>Bacteria</taxon>
        <taxon>Pseudomonadati</taxon>
        <taxon>Pseudomonadota</taxon>
        <taxon>Alphaproteobacteria</taxon>
        <taxon>Rhodospirillales</taxon>
        <taxon>Zavarziniaceae</taxon>
        <taxon>Zavarzinia</taxon>
    </lineage>
</organism>
<feature type="transmembrane region" description="Helical" evidence="6">
    <location>
        <begin position="255"/>
        <end position="275"/>
    </location>
</feature>
<dbReference type="PANTHER" id="PTHR33406:SF10">
    <property type="entry name" value="SSD DOMAIN-CONTAINING PROTEIN"/>
    <property type="match status" value="1"/>
</dbReference>